<dbReference type="EMBL" id="OU015569">
    <property type="protein sequence ID" value="CAG5094619.1"/>
    <property type="molecule type" value="Genomic_DNA"/>
</dbReference>
<protein>
    <submittedName>
        <fullName evidence="1">Oidioi.mRNA.OKI2018_I69.XSR.g13715.t1.cds</fullName>
    </submittedName>
</protein>
<reference evidence="1 2" key="1">
    <citation type="submission" date="2021-04" db="EMBL/GenBank/DDBJ databases">
        <authorList>
            <person name="Bliznina A."/>
        </authorList>
    </citation>
    <scope>NUCLEOTIDE SEQUENCE [LARGE SCALE GENOMIC DNA]</scope>
</reference>
<sequence length="143" mass="15578">MDFINAVARDQIKTNLLPSPSSFLLAGHVSLQQQNLEKLVGPAGFLFSQGNNTLYADCGSDYEYFILRGGKVVGESNKQKAHYKMEKGPTSVAQFCSAAVSEAAVCIVSYVKQKVYATGQQKREINFICVVAVVTDSDAVYQL</sequence>
<accession>A0ABN7SG84</accession>
<organism evidence="1 2">
    <name type="scientific">Oikopleura dioica</name>
    <name type="common">Tunicate</name>
    <dbReference type="NCBI Taxonomy" id="34765"/>
    <lineage>
        <taxon>Eukaryota</taxon>
        <taxon>Metazoa</taxon>
        <taxon>Chordata</taxon>
        <taxon>Tunicata</taxon>
        <taxon>Appendicularia</taxon>
        <taxon>Copelata</taxon>
        <taxon>Oikopleuridae</taxon>
        <taxon>Oikopleura</taxon>
    </lineage>
</organism>
<name>A0ABN7SG84_OIKDI</name>
<evidence type="ECO:0000313" key="2">
    <source>
        <dbReference type="Proteomes" id="UP001158576"/>
    </source>
</evidence>
<proteinExistence type="predicted"/>
<keyword evidence="2" id="KW-1185">Reference proteome</keyword>
<evidence type="ECO:0000313" key="1">
    <source>
        <dbReference type="EMBL" id="CAG5094619.1"/>
    </source>
</evidence>
<gene>
    <name evidence="1" type="ORF">OKIOD_LOCUS5273</name>
</gene>
<dbReference type="Proteomes" id="UP001158576">
    <property type="component" value="Chromosome XSR"/>
</dbReference>